<protein>
    <submittedName>
        <fullName evidence="1">Peroxisome biogenesis protein 1</fullName>
    </submittedName>
</protein>
<dbReference type="EMBL" id="CM051406">
    <property type="protein sequence ID" value="KAJ4702604.1"/>
    <property type="molecule type" value="Genomic_DNA"/>
</dbReference>
<reference evidence="1 2" key="1">
    <citation type="journal article" date="2023" name="Science">
        <title>Complex scaffold remodeling in plant triterpene biosynthesis.</title>
        <authorList>
            <person name="De La Pena R."/>
            <person name="Hodgson H."/>
            <person name="Liu J.C."/>
            <person name="Stephenson M.J."/>
            <person name="Martin A.C."/>
            <person name="Owen C."/>
            <person name="Harkess A."/>
            <person name="Leebens-Mack J."/>
            <person name="Jimenez L.E."/>
            <person name="Osbourn A."/>
            <person name="Sattely E.S."/>
        </authorList>
    </citation>
    <scope>NUCLEOTIDE SEQUENCE [LARGE SCALE GENOMIC DNA]</scope>
    <source>
        <strain evidence="2">cv. JPN11</strain>
        <tissue evidence="1">Leaf</tissue>
    </source>
</reference>
<dbReference type="Proteomes" id="UP001164539">
    <property type="component" value="Chromosome 13"/>
</dbReference>
<comment type="caution">
    <text evidence="1">The sequence shown here is derived from an EMBL/GenBank/DDBJ whole genome shotgun (WGS) entry which is preliminary data.</text>
</comment>
<name>A0ACC1WVZ7_MELAZ</name>
<evidence type="ECO:0000313" key="2">
    <source>
        <dbReference type="Proteomes" id="UP001164539"/>
    </source>
</evidence>
<sequence length="1132" mass="124362">MELEVRVVGGIENCFVSLPLHLIDTLQSTSSGFLPEVLSLELRSRNNERWVVAWSGATSSSSSIEVAQQFAECISLADHTSVQVRVVPDVPKATLVTIEPLTEDDWEVLELNAEHAEAAILNQVRIVHEAMRFPLWLHGRTVVTFLVVSSFPKKPVVQLVPGTEVAVAPKRRKNNVKKSVDSYMRFSNEGNNTAKALLRVQDSDRGLYHKCHVKGVELEVALTSVAFINPETAKSVLLGSLHLVAIVPRLSSKENSKNPENSALRIKNNSTSKESGTSTGKKECRQAIVRLLLSDSVAKGHVMIAQCLRLYLNAGLHSWVYLKQCNVDLKKEIPMLSLSPCHFKMLEKDKALGIGLELDKKIHKTKNMLEKTGLDTDMDAIDWLAQDEVIAALSSEPSRKEDEETVYQFEDKKGLECLLHTWLFAQFNAVAANTGSEVNTLILSSETLLHFEVKRLKSGTYAKVQESCNGLENKNKARGLRAKFFYVLTISEESLHGEKYNAYELTFEERDWQNNKIEALNQLFGKLNFGDPVSFYSVKERGLTQGFNSNVSSLSWMGTTASDVINRIEMLLSPASGLWFSTYNLPLPGHVLIYGPPGSGKTILARAVAKSLEEHEDLLAHIVFVSCSGLSLEKGPTIRQALSNSITEALDHAPSVVIFDDLDSIISSSSDSEGSQTPTSVIALTRFLVDIMDEYGEKRKSSCGIGPIAFVAAAQSLENIPQSLTSSGRFDFHVQLPAPAAAERKAILEHEIRRRSLQCSDEILLDVASKCDGYDAYDLEILVDRTVHTAVGRFLHSDSGFQKHIKPTLVRDDFSQAMHEFLPVAMRDITKTTPEGGRSGWDDVGGLTDIQNAIKEMIELPSKFPNIFARAPLRLRSNVLLYGPPGCGKTHIVGAAAAACSLRFISVKGPELLNKYIGASEQAVRDIFSKAAAAAPCLLFFDEFDSIAPKRGHDNTGVTDRVVNQFLTELDGVEVLTGVFVFAATSRPDLLDAALLRPGRLDRLLFCDFPSPRERLDILKVLSKKLPLAADVDLDAIAHMTEGFSGADLQALLSDAQLAAVHELLSNTGSNEPGKMPVITNALLKSIASKARPSVSESEKRRLYNIYSQFLDSKKSAAAQSRDAKGKRATLA</sequence>
<organism evidence="1 2">
    <name type="scientific">Melia azedarach</name>
    <name type="common">Chinaberry tree</name>
    <dbReference type="NCBI Taxonomy" id="155640"/>
    <lineage>
        <taxon>Eukaryota</taxon>
        <taxon>Viridiplantae</taxon>
        <taxon>Streptophyta</taxon>
        <taxon>Embryophyta</taxon>
        <taxon>Tracheophyta</taxon>
        <taxon>Spermatophyta</taxon>
        <taxon>Magnoliopsida</taxon>
        <taxon>eudicotyledons</taxon>
        <taxon>Gunneridae</taxon>
        <taxon>Pentapetalae</taxon>
        <taxon>rosids</taxon>
        <taxon>malvids</taxon>
        <taxon>Sapindales</taxon>
        <taxon>Meliaceae</taxon>
        <taxon>Melia</taxon>
    </lineage>
</organism>
<accession>A0ACC1WVZ7</accession>
<evidence type="ECO:0000313" key="1">
    <source>
        <dbReference type="EMBL" id="KAJ4702604.1"/>
    </source>
</evidence>
<proteinExistence type="predicted"/>
<keyword evidence="2" id="KW-1185">Reference proteome</keyword>
<gene>
    <name evidence="1" type="ORF">OWV82_022628</name>
</gene>